<evidence type="ECO:0000313" key="1">
    <source>
        <dbReference type="EMBL" id="KAF9646496.1"/>
    </source>
</evidence>
<comment type="caution">
    <text evidence="1">The sequence shown here is derived from an EMBL/GenBank/DDBJ whole genome shotgun (WGS) entry which is preliminary data.</text>
</comment>
<accession>A0ACB6ZA40</accession>
<dbReference type="Proteomes" id="UP000886501">
    <property type="component" value="Unassembled WGS sequence"/>
</dbReference>
<protein>
    <submittedName>
        <fullName evidence="1">Uncharacterized protein</fullName>
    </submittedName>
</protein>
<reference evidence="1" key="1">
    <citation type="submission" date="2019-10" db="EMBL/GenBank/DDBJ databases">
        <authorList>
            <consortium name="DOE Joint Genome Institute"/>
            <person name="Kuo A."/>
            <person name="Miyauchi S."/>
            <person name="Kiss E."/>
            <person name="Drula E."/>
            <person name="Kohler A."/>
            <person name="Sanchez-Garcia M."/>
            <person name="Andreopoulos B."/>
            <person name="Barry K.W."/>
            <person name="Bonito G."/>
            <person name="Buee M."/>
            <person name="Carver A."/>
            <person name="Chen C."/>
            <person name="Cichocki N."/>
            <person name="Clum A."/>
            <person name="Culley D."/>
            <person name="Crous P.W."/>
            <person name="Fauchery L."/>
            <person name="Girlanda M."/>
            <person name="Hayes R."/>
            <person name="Keri Z."/>
            <person name="Labutti K."/>
            <person name="Lipzen A."/>
            <person name="Lombard V."/>
            <person name="Magnuson J."/>
            <person name="Maillard F."/>
            <person name="Morin E."/>
            <person name="Murat C."/>
            <person name="Nolan M."/>
            <person name="Ohm R."/>
            <person name="Pangilinan J."/>
            <person name="Pereira M."/>
            <person name="Perotto S."/>
            <person name="Peter M."/>
            <person name="Riley R."/>
            <person name="Sitrit Y."/>
            <person name="Stielow B."/>
            <person name="Szollosi G."/>
            <person name="Zifcakova L."/>
            <person name="Stursova M."/>
            <person name="Spatafora J.W."/>
            <person name="Tedersoo L."/>
            <person name="Vaario L.-M."/>
            <person name="Yamada A."/>
            <person name="Yan M."/>
            <person name="Wang P."/>
            <person name="Xu J."/>
            <person name="Bruns T."/>
            <person name="Baldrian P."/>
            <person name="Vilgalys R."/>
            <person name="Henrissat B."/>
            <person name="Grigoriev I.V."/>
            <person name="Hibbett D."/>
            <person name="Nagy L.G."/>
            <person name="Martin F.M."/>
        </authorList>
    </citation>
    <scope>NUCLEOTIDE SEQUENCE</scope>
    <source>
        <strain evidence="1">P2</strain>
    </source>
</reference>
<reference evidence="1" key="2">
    <citation type="journal article" date="2020" name="Nat. Commun.">
        <title>Large-scale genome sequencing of mycorrhizal fungi provides insights into the early evolution of symbiotic traits.</title>
        <authorList>
            <person name="Miyauchi S."/>
            <person name="Kiss E."/>
            <person name="Kuo A."/>
            <person name="Drula E."/>
            <person name="Kohler A."/>
            <person name="Sanchez-Garcia M."/>
            <person name="Morin E."/>
            <person name="Andreopoulos B."/>
            <person name="Barry K.W."/>
            <person name="Bonito G."/>
            <person name="Buee M."/>
            <person name="Carver A."/>
            <person name="Chen C."/>
            <person name="Cichocki N."/>
            <person name="Clum A."/>
            <person name="Culley D."/>
            <person name="Crous P.W."/>
            <person name="Fauchery L."/>
            <person name="Girlanda M."/>
            <person name="Hayes R.D."/>
            <person name="Keri Z."/>
            <person name="LaButti K."/>
            <person name="Lipzen A."/>
            <person name="Lombard V."/>
            <person name="Magnuson J."/>
            <person name="Maillard F."/>
            <person name="Murat C."/>
            <person name="Nolan M."/>
            <person name="Ohm R.A."/>
            <person name="Pangilinan J."/>
            <person name="Pereira M.F."/>
            <person name="Perotto S."/>
            <person name="Peter M."/>
            <person name="Pfister S."/>
            <person name="Riley R."/>
            <person name="Sitrit Y."/>
            <person name="Stielow J.B."/>
            <person name="Szollosi G."/>
            <person name="Zifcakova L."/>
            <person name="Stursova M."/>
            <person name="Spatafora J.W."/>
            <person name="Tedersoo L."/>
            <person name="Vaario L.M."/>
            <person name="Yamada A."/>
            <person name="Yan M."/>
            <person name="Wang P."/>
            <person name="Xu J."/>
            <person name="Bruns T."/>
            <person name="Baldrian P."/>
            <person name="Vilgalys R."/>
            <person name="Dunand C."/>
            <person name="Henrissat B."/>
            <person name="Grigoriev I.V."/>
            <person name="Hibbett D."/>
            <person name="Nagy L.G."/>
            <person name="Martin F.M."/>
        </authorList>
    </citation>
    <scope>NUCLEOTIDE SEQUENCE</scope>
    <source>
        <strain evidence="1">P2</strain>
    </source>
</reference>
<dbReference type="EMBL" id="MU118056">
    <property type="protein sequence ID" value="KAF9646496.1"/>
    <property type="molecule type" value="Genomic_DNA"/>
</dbReference>
<evidence type="ECO:0000313" key="2">
    <source>
        <dbReference type="Proteomes" id="UP000886501"/>
    </source>
</evidence>
<organism evidence="1 2">
    <name type="scientific">Thelephora ganbajun</name>
    <name type="common">Ganba fungus</name>
    <dbReference type="NCBI Taxonomy" id="370292"/>
    <lineage>
        <taxon>Eukaryota</taxon>
        <taxon>Fungi</taxon>
        <taxon>Dikarya</taxon>
        <taxon>Basidiomycota</taxon>
        <taxon>Agaricomycotina</taxon>
        <taxon>Agaricomycetes</taxon>
        <taxon>Thelephorales</taxon>
        <taxon>Thelephoraceae</taxon>
        <taxon>Thelephora</taxon>
    </lineage>
</organism>
<sequence>MSSVILEIDAAPKFAFLALPPPPKKKRAAVSNTFRAPVSPVNRSNTILAWAETVHPGSPAPMTPASGVSLPRSASFVSSPRLQAFRRSSLTRTGSRRQSISSTRSRIPSASFLHFADTPRTPVRPIPATPLPADVKFDFAAFGYASIFVDVPVSTPITPDIYKPKPMACLPSRHEAVTSSAPTTPVIKSTGMFKRLLGNKPKTTKPQAKGQSKAEKASVNPIVSDYVSVSLKKRSKYTEQSPSGVEKKKREAYAAALPPTVKQEAQMRQAIEGGSLEYNIQKVMEEKAKREGTAVKINSAEGTKVVEGVETVHRDAQGGIWWDQEEGWEFAHLLASKVPISARCVDSEGWVAFDNLKLKKEDERDDFTDFSSLPSSKCTDLHHLRPLLALDDSIEQLVRGRTKRSSSVVGPIIIPSPSTKSSNIILAIPSRPTRTKHLLQPVFLKDVVAVPPTPSTTSAYSQASSHPRSPGRVTRFVVGGNSMSGSVKRQRSRSRGFPRKQRKPAPPPLKIVPLGPATKLAVNVEPEDDGRKLFLEDSFKPDHVTMDSRWSRDTAAVSRPPLTKSSDSNGSVNHFALVSVPKKSRGLGGLFKKERK</sequence>
<name>A0ACB6ZA40_THEGA</name>
<gene>
    <name evidence="1" type="ORF">BDM02DRAFT_3003956</name>
</gene>
<proteinExistence type="predicted"/>
<keyword evidence="2" id="KW-1185">Reference proteome</keyword>